<sequence>MKKSIQLKMIFIFSTIVLLSCLVTAYVSYHSSVQLVKDSLSQVATNITKQAVNIIDIDKYEQEITLDAGENDYYIELRTELNDLREKTGLTYLYTMSRHKTENGYDYFYMVDGMPIGDENASQLGDKEDPTTYPNIVKAFETGDLQIEMSNTKEYGGLITTYLPLKSSSGEVIGIVGADLNATEFYTSIASYKNKMITLTLIILLVSVTIVYLFTHYLIKPLKNLTNQAAKVGDGDLSIILETKRTDEIGILTTAFQQMLNDLKQIIQGINHNSIQLVDASNELVHHANEVKEGNQQIAITMNELSNGADKQAGSANQVSQTMQHFTSQLQEASNKGDELSQSSNKIIDLTTNGSDLMKESEKQMDMIHQEVIKSIEKVKKLDLQSKEISKLVQVILEISNQTNLLALNAAIEAARAGEHGKGFAVVAEEVRKLAEQASGSVGSIVNIVEGVQTESTETVTALQHSFTQVERGTEQIKITRETFNKINTFILNIQMQIQDISTNIHTLSKQSEEINYSLENSASIIEESTAGIEQTSASIQQSASAMNEIVSSSESIAKLAEELNDSVDHFKLH</sequence>
<accession>A0A3T0KNT7</accession>
<feature type="compositionally biased region" description="Polar residues" evidence="6">
    <location>
        <begin position="314"/>
        <end position="343"/>
    </location>
</feature>
<keyword evidence="4" id="KW-0807">Transducer</keyword>
<evidence type="ECO:0000256" key="6">
    <source>
        <dbReference type="SAM" id="MobiDB-lite"/>
    </source>
</evidence>
<dbReference type="Proteomes" id="UP000283095">
    <property type="component" value="Chromosome"/>
</dbReference>
<gene>
    <name evidence="8" type="ORF">BAOM_1323</name>
</gene>
<dbReference type="Gene3D" id="1.10.287.950">
    <property type="entry name" value="Methyl-accepting chemotaxis protein"/>
    <property type="match status" value="1"/>
</dbReference>
<dbReference type="PANTHER" id="PTHR32089:SF112">
    <property type="entry name" value="LYSOZYME-LIKE PROTEIN-RELATED"/>
    <property type="match status" value="1"/>
</dbReference>
<evidence type="ECO:0000256" key="7">
    <source>
        <dbReference type="SAM" id="Phobius"/>
    </source>
</evidence>
<dbReference type="GO" id="GO:0007165">
    <property type="term" value="P:signal transduction"/>
    <property type="evidence" value="ECO:0007669"/>
    <property type="project" value="UniProtKB-KW"/>
</dbReference>
<proteinExistence type="inferred from homology"/>
<evidence type="ECO:0000256" key="2">
    <source>
        <dbReference type="ARBA" id="ARBA00022475"/>
    </source>
</evidence>
<dbReference type="OrthoDB" id="369835at2"/>
<evidence type="ECO:0000313" key="9">
    <source>
        <dbReference type="Proteomes" id="UP000283095"/>
    </source>
</evidence>
<keyword evidence="2" id="KW-1003">Cell membrane</keyword>
<dbReference type="PANTHER" id="PTHR32089">
    <property type="entry name" value="METHYL-ACCEPTING CHEMOTAXIS PROTEIN MCPB"/>
    <property type="match status" value="1"/>
</dbReference>
<feature type="region of interest" description="Disordered" evidence="6">
    <location>
        <begin position="309"/>
        <end position="343"/>
    </location>
</feature>
<dbReference type="SMART" id="SM00283">
    <property type="entry name" value="MA"/>
    <property type="match status" value="1"/>
</dbReference>
<dbReference type="InterPro" id="IPR004089">
    <property type="entry name" value="MCPsignal_dom"/>
</dbReference>
<comment type="subcellular location">
    <subcellularLocation>
        <location evidence="1">Cell membrane</location>
    </subcellularLocation>
</comment>
<dbReference type="CDD" id="cd11386">
    <property type="entry name" value="MCP_signal"/>
    <property type="match status" value="1"/>
</dbReference>
<dbReference type="PROSITE" id="PS51257">
    <property type="entry name" value="PROKAR_LIPOPROTEIN"/>
    <property type="match status" value="1"/>
</dbReference>
<dbReference type="InterPro" id="IPR003660">
    <property type="entry name" value="HAMP_dom"/>
</dbReference>
<keyword evidence="7" id="KW-1133">Transmembrane helix</keyword>
<dbReference type="AlphaFoldDB" id="A0A3T0KNT7"/>
<dbReference type="SMART" id="SM00304">
    <property type="entry name" value="HAMP"/>
    <property type="match status" value="1"/>
</dbReference>
<evidence type="ECO:0000256" key="5">
    <source>
        <dbReference type="ARBA" id="ARBA00029447"/>
    </source>
</evidence>
<evidence type="ECO:0000256" key="3">
    <source>
        <dbReference type="ARBA" id="ARBA00023136"/>
    </source>
</evidence>
<dbReference type="PROSITE" id="PS50111">
    <property type="entry name" value="CHEMOTAXIS_TRANSDUC_2"/>
    <property type="match status" value="1"/>
</dbReference>
<keyword evidence="3 7" id="KW-0472">Membrane</keyword>
<keyword evidence="7" id="KW-0812">Transmembrane</keyword>
<organism evidence="8 9">
    <name type="scientific">Peribacillus asahii</name>
    <dbReference type="NCBI Taxonomy" id="228899"/>
    <lineage>
        <taxon>Bacteria</taxon>
        <taxon>Bacillati</taxon>
        <taxon>Bacillota</taxon>
        <taxon>Bacilli</taxon>
        <taxon>Bacillales</taxon>
        <taxon>Bacillaceae</taxon>
        <taxon>Peribacillus</taxon>
    </lineage>
</organism>
<evidence type="ECO:0000313" key="8">
    <source>
        <dbReference type="EMBL" id="AZV41933.1"/>
    </source>
</evidence>
<dbReference type="PROSITE" id="PS50885">
    <property type="entry name" value="HAMP"/>
    <property type="match status" value="1"/>
</dbReference>
<dbReference type="SUPFAM" id="SSF58104">
    <property type="entry name" value="Methyl-accepting chemotaxis protein (MCP) signaling domain"/>
    <property type="match status" value="1"/>
</dbReference>
<protein>
    <submittedName>
        <fullName evidence="8">Uncharacterized protein</fullName>
    </submittedName>
</protein>
<dbReference type="Gene3D" id="6.10.340.10">
    <property type="match status" value="1"/>
</dbReference>
<reference evidence="8 9" key="1">
    <citation type="submission" date="2018-01" db="EMBL/GenBank/DDBJ databases">
        <title>Bacillus asahii Genome sequencing and assembly.</title>
        <authorList>
            <person name="Jiang H."/>
            <person name="Feng Y."/>
            <person name="Zhao F."/>
            <person name="Lin X."/>
        </authorList>
    </citation>
    <scope>NUCLEOTIDE SEQUENCE [LARGE SCALE GENOMIC DNA]</scope>
    <source>
        <strain evidence="8 9">OM18</strain>
    </source>
</reference>
<feature type="transmembrane region" description="Helical" evidence="7">
    <location>
        <begin position="196"/>
        <end position="219"/>
    </location>
</feature>
<dbReference type="Pfam" id="PF00672">
    <property type="entry name" value="HAMP"/>
    <property type="match status" value="1"/>
</dbReference>
<evidence type="ECO:0000256" key="1">
    <source>
        <dbReference type="ARBA" id="ARBA00004236"/>
    </source>
</evidence>
<comment type="similarity">
    <text evidence="5">Belongs to the methyl-accepting chemotaxis (MCP) protein family.</text>
</comment>
<dbReference type="KEGG" id="pasa:BAOM_1323"/>
<dbReference type="CDD" id="cd06225">
    <property type="entry name" value="HAMP"/>
    <property type="match status" value="1"/>
</dbReference>
<dbReference type="GO" id="GO:0005886">
    <property type="term" value="C:plasma membrane"/>
    <property type="evidence" value="ECO:0007669"/>
    <property type="project" value="UniProtKB-SubCell"/>
</dbReference>
<name>A0A3T0KNT7_9BACI</name>
<dbReference type="EMBL" id="CP026095">
    <property type="protein sequence ID" value="AZV41933.1"/>
    <property type="molecule type" value="Genomic_DNA"/>
</dbReference>
<evidence type="ECO:0000256" key="4">
    <source>
        <dbReference type="ARBA" id="ARBA00023224"/>
    </source>
</evidence>
<dbReference type="RefSeq" id="WP_127759523.1">
    <property type="nucleotide sequence ID" value="NZ_CP026095.1"/>
</dbReference>
<dbReference type="Pfam" id="PF00015">
    <property type="entry name" value="MCPsignal"/>
    <property type="match status" value="1"/>
</dbReference>